<name>A0A2V4A5G7_9BACT</name>
<proteinExistence type="predicted"/>
<dbReference type="Gene3D" id="3.90.226.10">
    <property type="entry name" value="2-enoyl-CoA Hydratase, Chain A, domain 1"/>
    <property type="match status" value="1"/>
</dbReference>
<reference evidence="1 2" key="1">
    <citation type="submission" date="2018-05" db="EMBL/GenBank/DDBJ databases">
        <title>Marinifilum breve JC075T sp. nov., a marine bacterium isolated from Yongle Blue Hole in the South China Sea.</title>
        <authorList>
            <person name="Fu T."/>
        </authorList>
    </citation>
    <scope>NUCLEOTIDE SEQUENCE [LARGE SCALE GENOMIC DNA]</scope>
    <source>
        <strain evidence="1 2">JC075</strain>
    </source>
</reference>
<dbReference type="SUPFAM" id="SSF52096">
    <property type="entry name" value="ClpP/crotonase"/>
    <property type="match status" value="1"/>
</dbReference>
<organism evidence="1 2">
    <name type="scientific">Marinifilum breve</name>
    <dbReference type="NCBI Taxonomy" id="2184082"/>
    <lineage>
        <taxon>Bacteria</taxon>
        <taxon>Pseudomonadati</taxon>
        <taxon>Bacteroidota</taxon>
        <taxon>Bacteroidia</taxon>
        <taxon>Marinilabiliales</taxon>
        <taxon>Marinifilaceae</taxon>
    </lineage>
</organism>
<dbReference type="AlphaFoldDB" id="A0A2V4A5G7"/>
<dbReference type="EMBL" id="QFLI01000001">
    <property type="protein sequence ID" value="PXY03147.1"/>
    <property type="molecule type" value="Genomic_DNA"/>
</dbReference>
<comment type="caution">
    <text evidence="1">The sequence shown here is derived from an EMBL/GenBank/DDBJ whole genome shotgun (WGS) entry which is preliminary data.</text>
</comment>
<accession>A0A2V4A5G7</accession>
<dbReference type="InterPro" id="IPR029045">
    <property type="entry name" value="ClpP/crotonase-like_dom_sf"/>
</dbReference>
<evidence type="ECO:0000313" key="2">
    <source>
        <dbReference type="Proteomes" id="UP000248079"/>
    </source>
</evidence>
<gene>
    <name evidence="1" type="ORF">DF185_03415</name>
</gene>
<dbReference type="Proteomes" id="UP000248079">
    <property type="component" value="Unassembled WGS sequence"/>
</dbReference>
<evidence type="ECO:0008006" key="3">
    <source>
        <dbReference type="Google" id="ProtNLM"/>
    </source>
</evidence>
<evidence type="ECO:0000313" key="1">
    <source>
        <dbReference type="EMBL" id="PXY03147.1"/>
    </source>
</evidence>
<keyword evidence="2" id="KW-1185">Reference proteome</keyword>
<sequence length="442" mass="51400">MKAKKQIERLLFQAIQSSIKQRPQMKNLSLLILGLLLFQFCNSQNIKKVDWDSDIDYLAKELSEKHYNFFTEKSKDDYYKALNQVKSNKDNLDDFGIALNLQQVIASFGDSHTRVNYGEIIDKEQVLPLHLYWFKEGLFVLHTTKENSEILGHQILSVNGTSIKTIQDSLSTLITVDNQAMVKFLVPKLFPLLQVLNYFGFVEGQKVELGLKDLEGNTKKYIMKPAMMNRQNRKMFLPNSLPFCFKNERVFFVDNYQASDNIYYLQYNKCWSKELELKYRNGKNANKLPSFKEFEDKVFETLESKPIQKIVFDIRFNGGGSSSQGTYFIEKLARFLDKNPEINLYVVLGRTTFSSAILNAMDCKRLTKATFVGEETGGKPNHFGEVKSFRLPNSKLRVNYSSKYFKRSDEDVKTLAPDYYMEPSFKDYKIGLDPVMEWIKKQ</sequence>
<protein>
    <recommendedName>
        <fullName evidence="3">Tail specific protease domain-containing protein</fullName>
    </recommendedName>
</protein>